<feature type="domain" description="AB hydrolase-1" evidence="3">
    <location>
        <begin position="91"/>
        <end position="307"/>
    </location>
</feature>
<dbReference type="PANTHER" id="PTHR10794">
    <property type="entry name" value="ABHYDROLASE DOMAIN-CONTAINING PROTEIN"/>
    <property type="match status" value="1"/>
</dbReference>
<proteinExistence type="inferred from homology"/>
<dbReference type="EMBL" id="SPIA01000003">
    <property type="protein sequence ID" value="TFH67557.1"/>
    <property type="molecule type" value="Genomic_DNA"/>
</dbReference>
<evidence type="ECO:0000313" key="4">
    <source>
        <dbReference type="EMBL" id="TFH67557.1"/>
    </source>
</evidence>
<feature type="active site" description="Charge relay system" evidence="2">
    <location>
        <position position="295"/>
    </location>
</feature>
<keyword evidence="5" id="KW-1185">Reference proteome</keyword>
<evidence type="ECO:0000313" key="5">
    <source>
        <dbReference type="Proteomes" id="UP000298133"/>
    </source>
</evidence>
<comment type="caution">
    <text evidence="4">The sequence shown here is derived from an EMBL/GenBank/DDBJ whole genome shotgun (WGS) entry which is preliminary data.</text>
</comment>
<dbReference type="PIRSF" id="PIRSF005211">
    <property type="entry name" value="Ab_hydro_YheT"/>
    <property type="match status" value="1"/>
</dbReference>
<dbReference type="AlphaFoldDB" id="A0A4Y8UIC3"/>
<dbReference type="SUPFAM" id="SSF53474">
    <property type="entry name" value="alpha/beta-Hydrolases"/>
    <property type="match status" value="1"/>
</dbReference>
<evidence type="ECO:0000256" key="2">
    <source>
        <dbReference type="PIRSR" id="PIRSR005211-1"/>
    </source>
</evidence>
<dbReference type="OrthoDB" id="332676at2"/>
<sequence>MHCDAMVYSLSTTDLLANSPNIMSPFKPPRTLRHPHIQSIFNSKGPREIRAKKLLRSLNSRPLTLHSVDGARLLAEWDCSSGDCAAPGRRLVVLLHGWEGSSGSSYSVTTASSFLAAGFDVLRVNFRDHGDSHHLNPELFNTERHDEVAAAIGDFLQRHPYPQVVMAGYSMGGNFTLRIAADFGQQLGLHYAVAVCPPTDPYRSMQAINRGSFIYRQYFYRKWRKSLQKKLHCWPELDYGDILATARNLDDLNNYFIPRFSRSNKVEDYFASYAITGERLANLALPAMLIATEDDPVIPIADLDRINAPELLQIERHRYGGHCGFIANWRGETWIEQRMVALFEQALG</sequence>
<dbReference type="InterPro" id="IPR000073">
    <property type="entry name" value="AB_hydrolase_1"/>
</dbReference>
<dbReference type="InterPro" id="IPR029058">
    <property type="entry name" value="AB_hydrolase_fold"/>
</dbReference>
<dbReference type="GO" id="GO:0047372">
    <property type="term" value="F:monoacylglycerol lipase activity"/>
    <property type="evidence" value="ECO:0007669"/>
    <property type="project" value="TreeGrafter"/>
</dbReference>
<gene>
    <name evidence="4" type="ORF">E3W66_08800</name>
</gene>
<dbReference type="InterPro" id="IPR012020">
    <property type="entry name" value="ABHD4"/>
</dbReference>
<organism evidence="4 5">
    <name type="scientific">Gammaproteobacteria bacterium LSUCC0057</name>
    <dbReference type="NCBI Taxonomy" id="2559237"/>
    <lineage>
        <taxon>Bacteria</taxon>
        <taxon>Pseudomonadati</taxon>
        <taxon>Pseudomonadota</taxon>
        <taxon>Gammaproteobacteria</taxon>
        <taxon>Cellvibrionales</taxon>
        <taxon>Porticoccaceae</taxon>
        <taxon>SAR92 clade</taxon>
    </lineage>
</organism>
<feature type="active site" description="Charge relay system" evidence="2">
    <location>
        <position position="322"/>
    </location>
</feature>
<dbReference type="Pfam" id="PF00561">
    <property type="entry name" value="Abhydrolase_1"/>
    <property type="match status" value="1"/>
</dbReference>
<dbReference type="Proteomes" id="UP000298133">
    <property type="component" value="Unassembled WGS sequence"/>
</dbReference>
<name>A0A4Y8UIC3_9GAMM</name>
<dbReference type="InterPro" id="IPR050960">
    <property type="entry name" value="AB_hydrolase_4_sf"/>
</dbReference>
<protein>
    <submittedName>
        <fullName evidence="4">Alpha/beta fold hydrolase</fullName>
    </submittedName>
</protein>
<keyword evidence="4" id="KW-0378">Hydrolase</keyword>
<feature type="active site" description="Charge relay system" evidence="2">
    <location>
        <position position="170"/>
    </location>
</feature>
<accession>A0A4Y8UIC3</accession>
<dbReference type="PANTHER" id="PTHR10794:SF63">
    <property type="entry name" value="ALPHA_BETA HYDROLASE 1, ISOFORM A"/>
    <property type="match status" value="1"/>
</dbReference>
<dbReference type="GO" id="GO:0034338">
    <property type="term" value="F:short-chain carboxylesterase activity"/>
    <property type="evidence" value="ECO:0007669"/>
    <property type="project" value="TreeGrafter"/>
</dbReference>
<reference evidence="4 5" key="1">
    <citation type="submission" date="2019-03" db="EMBL/GenBank/DDBJ databases">
        <title>Draft genome of Gammaproteobacteria bacterium LSUCC0057, a member of the SAR92 clade.</title>
        <authorList>
            <person name="Lanclos V.C."/>
            <person name="Doiron C."/>
            <person name="Henson M.W."/>
            <person name="Thrash J.C."/>
        </authorList>
    </citation>
    <scope>NUCLEOTIDE SEQUENCE [LARGE SCALE GENOMIC DNA]</scope>
    <source>
        <strain evidence="4 5">LSUCC0057</strain>
    </source>
</reference>
<dbReference type="Gene3D" id="3.40.50.1820">
    <property type="entry name" value="alpha/beta hydrolase"/>
    <property type="match status" value="1"/>
</dbReference>
<comment type="similarity">
    <text evidence="1">Belongs to the AB hydrolase superfamily. AB hydrolase 4 family.</text>
</comment>
<evidence type="ECO:0000256" key="1">
    <source>
        <dbReference type="ARBA" id="ARBA00010884"/>
    </source>
</evidence>
<evidence type="ECO:0000259" key="3">
    <source>
        <dbReference type="Pfam" id="PF00561"/>
    </source>
</evidence>